<dbReference type="Proteomes" id="UP000662873">
    <property type="component" value="Chromosome"/>
</dbReference>
<keyword evidence="1" id="KW-0460">Magnesium</keyword>
<protein>
    <submittedName>
        <fullName evidence="2">Phosphatases dependent on Mg2</fullName>
    </submittedName>
</protein>
<dbReference type="InterPro" id="IPR000760">
    <property type="entry name" value="Inositol_monophosphatase-like"/>
</dbReference>
<organism evidence="2 3">
    <name type="scientific">Candidatus Nitrosymbiomonas proteolyticus</name>
    <dbReference type="NCBI Taxonomy" id="2608984"/>
    <lineage>
        <taxon>Bacteria</taxon>
        <taxon>Bacillati</taxon>
        <taxon>Armatimonadota</taxon>
        <taxon>Armatimonadota incertae sedis</taxon>
        <taxon>Candidatus Nitrosymbiomonas</taxon>
    </lineage>
</organism>
<dbReference type="SUPFAM" id="SSF56655">
    <property type="entry name" value="Carbohydrate phosphatase"/>
    <property type="match status" value="1"/>
</dbReference>
<feature type="binding site" evidence="1">
    <location>
        <position position="86"/>
    </location>
    <ligand>
        <name>Mg(2+)</name>
        <dbReference type="ChEBI" id="CHEBI:18420"/>
        <label>1</label>
        <note>catalytic</note>
    </ligand>
</feature>
<sequence length="258" mass="28438">MGHEASLAQETERLVREAAKIALAMRPSITASPKRDGSLVTEADPKVEEFLRPRLQALVPGSSCWGEELGREEPAQAGFWVLDPIDGTSNYIFGLPSWGTSVALVRKGRVELGVVHLPVWEETFACARGSGVFRNGEIMATVPAGRVRPEELVSASGAVCKWVSPRLLPGKMRCSGAFVADAAHVLTQRMRGLIGIREKLYDMAASWLMAEELGMDVRYAAGGLLLIEELILDKAIDRPWVMFPRENEYFLTEDRGER</sequence>
<name>A0A809R955_9BACT</name>
<dbReference type="KEGG" id="npy:NPRO_15740"/>
<reference evidence="2" key="1">
    <citation type="journal article" name="DNA Res.">
        <title>The physiological potential of anammox bacteria as revealed by their core genome structure.</title>
        <authorList>
            <person name="Okubo T."/>
            <person name="Toyoda A."/>
            <person name="Fukuhara K."/>
            <person name="Uchiyama I."/>
            <person name="Harigaya Y."/>
            <person name="Kuroiwa M."/>
            <person name="Suzuki T."/>
            <person name="Murakami Y."/>
            <person name="Suwa Y."/>
            <person name="Takami H."/>
        </authorList>
    </citation>
    <scope>NUCLEOTIDE SEQUENCE</scope>
    <source>
        <strain evidence="2">317325-2</strain>
    </source>
</reference>
<dbReference type="AlphaFoldDB" id="A0A809R955"/>
<evidence type="ECO:0000313" key="3">
    <source>
        <dbReference type="Proteomes" id="UP000662873"/>
    </source>
</evidence>
<dbReference type="GO" id="GO:0007165">
    <property type="term" value="P:signal transduction"/>
    <property type="evidence" value="ECO:0007669"/>
    <property type="project" value="TreeGrafter"/>
</dbReference>
<evidence type="ECO:0000256" key="1">
    <source>
        <dbReference type="PIRSR" id="PIRSR600760-2"/>
    </source>
</evidence>
<dbReference type="EMBL" id="AP021858">
    <property type="protein sequence ID" value="BBO23979.1"/>
    <property type="molecule type" value="Genomic_DNA"/>
</dbReference>
<dbReference type="Pfam" id="PF00459">
    <property type="entry name" value="Inositol_P"/>
    <property type="match status" value="1"/>
</dbReference>
<gene>
    <name evidence="2" type="ORF">NPRO_15740</name>
</gene>
<dbReference type="PRINTS" id="PR00377">
    <property type="entry name" value="IMPHPHTASES"/>
</dbReference>
<dbReference type="PANTHER" id="PTHR20854">
    <property type="entry name" value="INOSITOL MONOPHOSPHATASE"/>
    <property type="match status" value="1"/>
</dbReference>
<dbReference type="GO" id="GO:0046872">
    <property type="term" value="F:metal ion binding"/>
    <property type="evidence" value="ECO:0007669"/>
    <property type="project" value="UniProtKB-KW"/>
</dbReference>
<dbReference type="Gene3D" id="3.30.540.10">
    <property type="entry name" value="Fructose-1,6-Bisphosphatase, subunit A, domain 1"/>
    <property type="match status" value="1"/>
</dbReference>
<dbReference type="GO" id="GO:0008934">
    <property type="term" value="F:inositol monophosphate 1-phosphatase activity"/>
    <property type="evidence" value="ECO:0007669"/>
    <property type="project" value="TreeGrafter"/>
</dbReference>
<feature type="binding site" evidence="1">
    <location>
        <position position="67"/>
    </location>
    <ligand>
        <name>Mg(2+)</name>
        <dbReference type="ChEBI" id="CHEBI:18420"/>
        <label>1</label>
        <note>catalytic</note>
    </ligand>
</feature>
<proteinExistence type="predicted"/>
<dbReference type="Gene3D" id="3.40.190.80">
    <property type="match status" value="1"/>
</dbReference>
<feature type="binding site" evidence="1">
    <location>
        <position position="202"/>
    </location>
    <ligand>
        <name>Mg(2+)</name>
        <dbReference type="ChEBI" id="CHEBI:18420"/>
        <label>1</label>
        <note>catalytic</note>
    </ligand>
</feature>
<dbReference type="PANTHER" id="PTHR20854:SF4">
    <property type="entry name" value="INOSITOL-1-MONOPHOSPHATASE-RELATED"/>
    <property type="match status" value="1"/>
</dbReference>
<feature type="binding site" evidence="1">
    <location>
        <position position="83"/>
    </location>
    <ligand>
        <name>Mg(2+)</name>
        <dbReference type="ChEBI" id="CHEBI:18420"/>
        <label>1</label>
        <note>catalytic</note>
    </ligand>
</feature>
<accession>A0A809R955</accession>
<keyword evidence="1" id="KW-0479">Metal-binding</keyword>
<comment type="cofactor">
    <cofactor evidence="1">
        <name>Mg(2+)</name>
        <dbReference type="ChEBI" id="CHEBI:18420"/>
    </cofactor>
</comment>
<feature type="binding site" evidence="1">
    <location>
        <position position="85"/>
    </location>
    <ligand>
        <name>Mg(2+)</name>
        <dbReference type="ChEBI" id="CHEBI:18420"/>
        <label>1</label>
        <note>catalytic</note>
    </ligand>
</feature>
<dbReference type="GO" id="GO:0006020">
    <property type="term" value="P:inositol metabolic process"/>
    <property type="evidence" value="ECO:0007669"/>
    <property type="project" value="TreeGrafter"/>
</dbReference>
<evidence type="ECO:0000313" key="2">
    <source>
        <dbReference type="EMBL" id="BBO23979.1"/>
    </source>
</evidence>